<dbReference type="Proteomes" id="UP001057375">
    <property type="component" value="Unassembled WGS sequence"/>
</dbReference>
<feature type="region of interest" description="Disordered" evidence="1">
    <location>
        <begin position="1"/>
        <end position="21"/>
    </location>
</feature>
<gene>
    <name evidence="3" type="ORF">ADUPG1_010692</name>
</gene>
<feature type="region of interest" description="Disordered" evidence="1">
    <location>
        <begin position="931"/>
        <end position="960"/>
    </location>
</feature>
<name>A0ABQ5JSF7_9EUKA</name>
<evidence type="ECO:0000313" key="4">
    <source>
        <dbReference type="Proteomes" id="UP001057375"/>
    </source>
</evidence>
<sequence length="2924" mass="324969">QEMRKDSDGSPGNGSSRSISSFRDDIYPAGSPLLPCFLGPVHKTSILSVHQSDFVHVLSSRSGLVTSLVSVGDSFVCEDVFMRLLSSISESPNVTSPQTSIDATVSSEVLSSTFNPSFILPFSPEIISPIGYIHGIWDRWRARRRKVMRDILSFERTKISSPSSRSGNGFISLADRMEHTTLWTSDDVASIFDVLSSIDPQSFIYQFSVGLHAILERDCFEVVSSWQDISSDLSQFVSTIDPRKKGVRHLRGTHSSTNMSSEDGIQPEDFIGFPLYPPGGLLFSASFISCILGFINNLLSIPSHSAPLLCNVVSMLSIMLGSFTKVHPNWKTDHIFTENDSDSDISGQMDTSGVSSAVCLGGHSNGSFDTSYKDRNESLYPAFLPKLLPFSIQKDLLMALYKLFLLPSTLSLSKDSPLLEWAILRFSLVVCKLLPMFSIDSIEQSLTSLSMTISTSSPSSMALPPFLSSRVSSSFVYKLLMNYRSQYDSCVPLLVLTGFCVAICEHGRILTDMSVLHSPLSFLIFVLLSQLKSTDIQDSVKEEEIESVKESTQSLLQIRIVEARNRHLVRLVHFLLLSSVCIELGCVQSSLEPKAGEKPLERSVRVLMRLEGMSKKGIIEPIRGFEFDYMFNLISSSSLLCIFPSPITNFYNLQLLRLSSSLSLTELLCYVMNMIRKKSTPLGSPSSPIIRARGLEPEASGLKSKKNEGLLPSVIGCLGLSPLVFPTIRSIFAQRLSIDEEALISFIKSNDYLFLAHFLMFSAMYDDLEIIPHSMYPDKSLTPCLTHHSPTAPSLLISQLRASRRGIFQCALMTAAAASSFVSLFPPSVVPITSESILSLVGVSSGIILDESVRHDHVGGVNSVSASSIDGVVIPSSSSPPDSITAQSSENYSSNCPSILTFQDIVGNKVFDHIPGSYIISAAVSARACMQRREEEEEGEREKERKREENGGMDQEEECKGRFGRAGGHKFEINLSPIVSFADMFPTALCWGMPEEGAIVCHRAIIELFASDNDDTEADRSSGGKGKDSALLKLRASHGTSGMRGGSSLSLSVSQKLTEYSLGKAVPYVCNFALQLCTELFISVRKLYNNQYSDAMRQNITCKTALCILKQLKFVSFSIESNLFFNLLSKTFLLLFMSTLERFPELYIEFSQLLKLIASRDSEVNRQCILLCRYISLSSPSSIARLCALLLISFFLQVDVSECEDMLRRECQGATCILLVDGHGAPMNKIKSNSAHSSSQSSLSHSKNILSAVSPYYTRHSLISILSQLTKGSSNHTNPDILKIADLPDSEVCVCLDSLIHSHVVQRWNYEIVEEFVRNVDALKSSNKVSSDHLLSLTLFNVLFFLFRHGLYLCLRDVHPSISLSGVFYVDLLKKGSVTSDISDGSVLRNSLAEESSSLPPKSSDKVIPWTSLASMMKNCTFALSICAQTDCLITRISTWCIEGIIQAFRSSPLRYSAFSGVHQTSERDHEDNHYLYPINIIGDELKNARIEEVIIEQISNVSSNSAIVIAKVLLEELVFPMISQSQHPHSLFFSLSSVSKLIASFDQDLVRILKTDHLPRVETFRHFNQLHIGKWWNPLQPFQLPISSSPLAKGSSPSGPTRIPPPHIAPLSPYLISALMHCQHGSTSSHETCALWIYSLCTFICDHMSSEFIEKGRDGIIPKGTILKTKGFFSSESFPIPPILTPPIARIYQMVIILLPMAPFCLMIALSLCSLLLYILQIFKKKDTWDDIFNSVKKELRSGCGIACEEVARDLCGCRECKSKVDLGFVNISSSSSCQYPRYVNVCKYISLSAFHIFNLSSIPLPEPLKLNIFNNAGFFLASLYSVHRTLNSGANHGAMIPEYHPGLKRMLSTDSRPDERLFRGSYTHKDSSSSSVKGHRVIGVSIHSECPLLYSSFQMRAFNGQMHSSHTISNRPSFKFENNPFLRKHLHAIGECLQLLDTGGWECIEEEWEKDMRKWDDMISKERSTTGNRHSSRAWSGESGENNIVAARHDVETSFVRHILNVPHITKSIGANSDGTCDKNSSGRERTGHCEKKSIISEMAVLLEHRAILLENFKPQILDDIVIGELESIDSLTISNGSEKVRDYLISFFYNSFPKIGDEEAFHVVCREAQVKAKEERRQSNLKSGRISESCFIPQSLLAEKLSWKSISSLFSLMYTLSHSHTKSIIYTGIDMMRKGDSSSASMHLSHFQSVFTVPVASLLSLKGTDIGQVDRDVASGIIPRKDEEEESEGVLVDDSDSDIEEIRKDHDHKIESYGSSVRNRLSVKLTPSKLEHVLLHVTSPSALFFSNPIEQWDFFDSAHTESIDDGYHQSSIPVALQGSSSHDIALFYSTHLNVNSVILQSSMEKAKFELQALDASHGFDKFLVRFSTALERAVVASQQCFHAASMCVSHDAEQLQSVSSKVTHLWMGLVFDFTQVLKGQIDMLKQVRSIMQSRDSLKERWASVAISVRQSLIALGMGPFYSFHQSVVSASPSASRKERESASQTLMSLPCPVIRLPPKLWLNALPSLITSMQAMLRMSVHLSSQHTDTQTTQSDKDVHVLPATDPSQKSHKFWWILRNNFTRTCGQVLAILKDKFPQALYWKLIAPCNTCEFMKASRLVPQLSLPLTDQLHASLTGALAPILVSFSQKGKPAVSSRKVRESLALCSKFFKRFVDRAVSGETDQIDTGNLPVVFPPVAALFLPESGIASEDMMDPSMALNMIAPFNNDVKVMQSKAHPVMITLNLTNGSSIQLLLKPGDNVIKDGRVTDCAFFANKLFCSSMSYDLPSNVSETSGKTAQEYESGSILPDKTPIRYRFSVFACVSLGMIRVEKKRKQYPCGIVEIIPNVSSLMRCIQHHMGPGPKKHAEREYIKYFSQEECPLHYNPKKYAQLVRESPPKLGIEAYQSISRSVQITQPSQWYSRLINFNESMAAWSVM</sequence>
<dbReference type="PROSITE" id="PS50290">
    <property type="entry name" value="PI3_4_KINASE_3"/>
    <property type="match status" value="1"/>
</dbReference>
<proteinExistence type="predicted"/>
<comment type="caution">
    <text evidence="3">The sequence shown here is derived from an EMBL/GenBank/DDBJ whole genome shotgun (WGS) entry which is preliminary data.</text>
</comment>
<accession>A0ABQ5JSF7</accession>
<organism evidence="3 4">
    <name type="scientific">Aduncisulcus paluster</name>
    <dbReference type="NCBI Taxonomy" id="2918883"/>
    <lineage>
        <taxon>Eukaryota</taxon>
        <taxon>Metamonada</taxon>
        <taxon>Carpediemonas-like organisms</taxon>
        <taxon>Aduncisulcus</taxon>
    </lineage>
</organism>
<feature type="compositionally biased region" description="Low complexity" evidence="1">
    <location>
        <begin position="9"/>
        <end position="21"/>
    </location>
</feature>
<keyword evidence="4" id="KW-1185">Reference proteome</keyword>
<protein>
    <recommendedName>
        <fullName evidence="2">PI3K/PI4K catalytic domain-containing protein</fullName>
    </recommendedName>
</protein>
<dbReference type="InterPro" id="IPR011009">
    <property type="entry name" value="Kinase-like_dom_sf"/>
</dbReference>
<evidence type="ECO:0000259" key="2">
    <source>
        <dbReference type="PROSITE" id="PS50290"/>
    </source>
</evidence>
<feature type="non-terminal residue" evidence="3">
    <location>
        <position position="2924"/>
    </location>
</feature>
<dbReference type="InterPro" id="IPR000403">
    <property type="entry name" value="PI3/4_kinase_cat_dom"/>
</dbReference>
<evidence type="ECO:0000313" key="3">
    <source>
        <dbReference type="EMBL" id="GKT15379.1"/>
    </source>
</evidence>
<evidence type="ECO:0000256" key="1">
    <source>
        <dbReference type="SAM" id="MobiDB-lite"/>
    </source>
</evidence>
<reference evidence="3" key="1">
    <citation type="submission" date="2022-03" db="EMBL/GenBank/DDBJ databases">
        <title>Draft genome sequence of Aduncisulcus paluster, a free-living microaerophilic Fornicata.</title>
        <authorList>
            <person name="Yuyama I."/>
            <person name="Kume K."/>
            <person name="Tamura T."/>
            <person name="Inagaki Y."/>
            <person name="Hashimoto T."/>
        </authorList>
    </citation>
    <scope>NUCLEOTIDE SEQUENCE</scope>
    <source>
        <strain evidence="3">NY0171</strain>
    </source>
</reference>
<feature type="domain" description="PI3K/PI4K catalytic" evidence="2">
    <location>
        <begin position="2712"/>
        <end position="2924"/>
    </location>
</feature>
<feature type="compositionally biased region" description="Basic and acidic residues" evidence="1">
    <location>
        <begin position="940"/>
        <end position="950"/>
    </location>
</feature>
<feature type="non-terminal residue" evidence="3">
    <location>
        <position position="1"/>
    </location>
</feature>
<dbReference type="EMBL" id="BQXS01011669">
    <property type="protein sequence ID" value="GKT15379.1"/>
    <property type="molecule type" value="Genomic_DNA"/>
</dbReference>
<dbReference type="SUPFAM" id="SSF56112">
    <property type="entry name" value="Protein kinase-like (PK-like)"/>
    <property type="match status" value="1"/>
</dbReference>